<proteinExistence type="inferred from homology"/>
<dbReference type="Gene3D" id="3.40.120.10">
    <property type="entry name" value="Alpha-D-Glucose-1,6-Bisphosphate, subunit A, domain 3"/>
    <property type="match status" value="3"/>
</dbReference>
<keyword evidence="13" id="KW-1185">Reference proteome</keyword>
<dbReference type="CDD" id="cd05802">
    <property type="entry name" value="GlmM"/>
    <property type="match status" value="1"/>
</dbReference>
<dbReference type="GO" id="GO:0005829">
    <property type="term" value="C:cytosol"/>
    <property type="evidence" value="ECO:0007669"/>
    <property type="project" value="TreeGrafter"/>
</dbReference>
<feature type="domain" description="Alpha-D-phosphohexomutase C-terminal" evidence="8">
    <location>
        <begin position="360"/>
        <end position="421"/>
    </location>
</feature>
<evidence type="ECO:0000259" key="11">
    <source>
        <dbReference type="Pfam" id="PF02880"/>
    </source>
</evidence>
<dbReference type="GO" id="GO:0008966">
    <property type="term" value="F:phosphoglucosamine mutase activity"/>
    <property type="evidence" value="ECO:0007669"/>
    <property type="project" value="UniProtKB-EC"/>
</dbReference>
<feature type="domain" description="Alpha-D-phosphohexomutase alpha/beta/alpha" evidence="11">
    <location>
        <begin position="245"/>
        <end position="353"/>
    </location>
</feature>
<evidence type="ECO:0000313" key="13">
    <source>
        <dbReference type="Proteomes" id="UP000077469"/>
    </source>
</evidence>
<dbReference type="EMBL" id="CP007141">
    <property type="protein sequence ID" value="AJC74031.1"/>
    <property type="molecule type" value="Genomic_DNA"/>
</dbReference>
<dbReference type="PANTHER" id="PTHR42946">
    <property type="entry name" value="PHOSPHOHEXOSE MUTASE"/>
    <property type="match status" value="1"/>
</dbReference>
<dbReference type="KEGG" id="phy:AJ81_07320"/>
<reference evidence="12 13" key="1">
    <citation type="submission" date="2014-01" db="EMBL/GenBank/DDBJ databases">
        <title>Genome sequencing of Thermotog hypogea.</title>
        <authorList>
            <person name="Zhang X."/>
            <person name="Alvare G."/>
            <person name="Fristensky B."/>
            <person name="Chen L."/>
            <person name="Suen T."/>
            <person name="Chen Q."/>
            <person name="Ma K."/>
        </authorList>
    </citation>
    <scope>NUCLEOTIDE SEQUENCE [LARGE SCALE GENOMIC DNA]</scope>
    <source>
        <strain evidence="12 13">DSM 11164</strain>
    </source>
</reference>
<evidence type="ECO:0000256" key="1">
    <source>
        <dbReference type="ARBA" id="ARBA00001946"/>
    </source>
</evidence>
<name>A0A0X1KS33_9THEM</name>
<keyword evidence="5 7" id="KW-0460">Magnesium</keyword>
<dbReference type="PANTHER" id="PTHR42946:SF1">
    <property type="entry name" value="PHOSPHOGLUCOMUTASE (ALPHA-D-GLUCOSE-1,6-BISPHOSPHATE-DEPENDENT)"/>
    <property type="match status" value="1"/>
</dbReference>
<dbReference type="AlphaFoldDB" id="A0A0X1KS33"/>
<dbReference type="Pfam" id="PF00408">
    <property type="entry name" value="PGM_PMM_IV"/>
    <property type="match status" value="1"/>
</dbReference>
<dbReference type="GO" id="GO:0004615">
    <property type="term" value="F:phosphomannomutase activity"/>
    <property type="evidence" value="ECO:0007669"/>
    <property type="project" value="TreeGrafter"/>
</dbReference>
<dbReference type="Pfam" id="PF02879">
    <property type="entry name" value="PGM_PMM_II"/>
    <property type="match status" value="1"/>
</dbReference>
<evidence type="ECO:0000256" key="7">
    <source>
        <dbReference type="RuleBase" id="RU004326"/>
    </source>
</evidence>
<dbReference type="Proteomes" id="UP000077469">
    <property type="component" value="Chromosome"/>
</dbReference>
<dbReference type="InterPro" id="IPR016055">
    <property type="entry name" value="A-D-PHexomutase_a/b/a-I/II/III"/>
</dbReference>
<dbReference type="Pfam" id="PF02878">
    <property type="entry name" value="PGM_PMM_I"/>
    <property type="match status" value="1"/>
</dbReference>
<dbReference type="InterPro" id="IPR006352">
    <property type="entry name" value="GlmM_bact"/>
</dbReference>
<dbReference type="InterPro" id="IPR005843">
    <property type="entry name" value="A-D-PHexomutase_C"/>
</dbReference>
<dbReference type="SUPFAM" id="SSF55957">
    <property type="entry name" value="Phosphoglucomutase, C-terminal domain"/>
    <property type="match status" value="1"/>
</dbReference>
<accession>A0A0X1KS33</accession>
<organism evidence="12 13">
    <name type="scientific">Pseudothermotoga hypogea DSM 11164 = NBRC 106472</name>
    <dbReference type="NCBI Taxonomy" id="1123384"/>
    <lineage>
        <taxon>Bacteria</taxon>
        <taxon>Thermotogati</taxon>
        <taxon>Thermotogota</taxon>
        <taxon>Thermotogae</taxon>
        <taxon>Thermotogales</taxon>
        <taxon>Thermotogaceae</taxon>
        <taxon>Pseudothermotoga</taxon>
    </lineage>
</organism>
<sequence length="429" mass="47213">MKNLFGTDGLRGVYGDDLTDELAYKLGLALGEMYGPSLFVVGHDTRESAEPLQKALVKGLLEKGAKVKLAGVLPTPAVAMVSKLLDCFGIVISASHNPYQYNGIKVLRSGFKLPDEEERKIELVMETVSAGVEKGFAEFDPHLRELYIETLLKSFHGLDLSGLKIAVDLANGAAIMTTPEVLNALGANVTCFSKEPNGKNINENCGSQHPEFLSERMRGFDLGILHDGDADRCILLGENAEEIHGDKIMGVVAVQLKHEGRLRNDVVVATIMSNKGLEDYLLDRGIKLTRVKVGDKYVLEGMIELGTNFGGERSGHIIFLDRSTTGDGLITALEFLRLMLSTGKSASELSKEVEDYPQVLLNVPVADKSVAEHPTLKREIEKYLERFRIVVRASGTERLVRVMVEGKDETEVKRVAEEFCRLVRELDRG</sequence>
<dbReference type="PROSITE" id="PS00710">
    <property type="entry name" value="PGM_PMM"/>
    <property type="match status" value="1"/>
</dbReference>
<evidence type="ECO:0000259" key="8">
    <source>
        <dbReference type="Pfam" id="PF00408"/>
    </source>
</evidence>
<dbReference type="PaxDb" id="1123384-AJ81_07320"/>
<dbReference type="Gene3D" id="3.30.310.50">
    <property type="entry name" value="Alpha-D-phosphohexomutase, C-terminal domain"/>
    <property type="match status" value="1"/>
</dbReference>
<evidence type="ECO:0000313" key="12">
    <source>
        <dbReference type="EMBL" id="AJC74031.1"/>
    </source>
</evidence>
<dbReference type="Pfam" id="PF02880">
    <property type="entry name" value="PGM_PMM_III"/>
    <property type="match status" value="1"/>
</dbReference>
<gene>
    <name evidence="12" type="primary">glmM</name>
    <name evidence="12" type="ORF">AJ81_07320</name>
</gene>
<dbReference type="PATRIC" id="fig|1123384.7.peg.1470"/>
<dbReference type="GO" id="GO:0006048">
    <property type="term" value="P:UDP-N-acetylglucosamine biosynthetic process"/>
    <property type="evidence" value="ECO:0007669"/>
    <property type="project" value="TreeGrafter"/>
</dbReference>
<dbReference type="GO" id="GO:0005975">
    <property type="term" value="P:carbohydrate metabolic process"/>
    <property type="evidence" value="ECO:0007669"/>
    <property type="project" value="InterPro"/>
</dbReference>
<evidence type="ECO:0000259" key="9">
    <source>
        <dbReference type="Pfam" id="PF02878"/>
    </source>
</evidence>
<keyword evidence="6 12" id="KW-0413">Isomerase</keyword>
<dbReference type="InterPro" id="IPR036900">
    <property type="entry name" value="A-D-PHexomutase_C_sf"/>
</dbReference>
<dbReference type="PRINTS" id="PR00509">
    <property type="entry name" value="PGMPMM"/>
</dbReference>
<protein>
    <submittedName>
        <fullName evidence="12">Phosphoglucosamine mutase</fullName>
        <ecNumber evidence="12">5.4.2.10</ecNumber>
    </submittedName>
</protein>
<evidence type="ECO:0000256" key="4">
    <source>
        <dbReference type="ARBA" id="ARBA00022723"/>
    </source>
</evidence>
<evidence type="ECO:0000256" key="3">
    <source>
        <dbReference type="ARBA" id="ARBA00022553"/>
    </source>
</evidence>
<dbReference type="InterPro" id="IPR005846">
    <property type="entry name" value="A-D-PHexomutase_a/b/a-III"/>
</dbReference>
<dbReference type="SUPFAM" id="SSF53738">
    <property type="entry name" value="Phosphoglucomutase, first 3 domains"/>
    <property type="match status" value="3"/>
</dbReference>
<dbReference type="InterPro" id="IPR050060">
    <property type="entry name" value="Phosphoglucosamine_mutase"/>
</dbReference>
<dbReference type="GO" id="GO:0000287">
    <property type="term" value="F:magnesium ion binding"/>
    <property type="evidence" value="ECO:0007669"/>
    <property type="project" value="InterPro"/>
</dbReference>
<dbReference type="FunFam" id="3.40.120.10:FF:000002">
    <property type="entry name" value="Phosphoglucosamine mutase"/>
    <property type="match status" value="1"/>
</dbReference>
<dbReference type="InterPro" id="IPR005844">
    <property type="entry name" value="A-D-PHexomutase_a/b/a-I"/>
</dbReference>
<dbReference type="GO" id="GO:0009252">
    <property type="term" value="P:peptidoglycan biosynthetic process"/>
    <property type="evidence" value="ECO:0007669"/>
    <property type="project" value="TreeGrafter"/>
</dbReference>
<evidence type="ECO:0000256" key="2">
    <source>
        <dbReference type="ARBA" id="ARBA00010231"/>
    </source>
</evidence>
<evidence type="ECO:0000259" key="10">
    <source>
        <dbReference type="Pfam" id="PF02879"/>
    </source>
</evidence>
<evidence type="ECO:0000256" key="5">
    <source>
        <dbReference type="ARBA" id="ARBA00022842"/>
    </source>
</evidence>
<dbReference type="OrthoDB" id="9806956at2"/>
<feature type="domain" description="Alpha-D-phosphohexomutase alpha/beta/alpha" evidence="9">
    <location>
        <begin position="3"/>
        <end position="127"/>
    </location>
</feature>
<evidence type="ECO:0000256" key="6">
    <source>
        <dbReference type="ARBA" id="ARBA00023235"/>
    </source>
</evidence>
<dbReference type="InterPro" id="IPR005845">
    <property type="entry name" value="A-D-PHexomutase_a/b/a-II"/>
</dbReference>
<dbReference type="RefSeq" id="WP_031504307.1">
    <property type="nucleotide sequence ID" value="NC_022795.1"/>
</dbReference>
<keyword evidence="4 7" id="KW-0479">Metal-binding</keyword>
<dbReference type="EC" id="5.4.2.10" evidence="12"/>
<dbReference type="InterPro" id="IPR016066">
    <property type="entry name" value="A-D-PHexomutase_CS"/>
</dbReference>
<dbReference type="STRING" id="1123384.AJ81_07320"/>
<keyword evidence="3" id="KW-0597">Phosphoprotein</keyword>
<comment type="cofactor">
    <cofactor evidence="1">
        <name>Mg(2+)</name>
        <dbReference type="ChEBI" id="CHEBI:18420"/>
    </cofactor>
</comment>
<feature type="domain" description="Alpha-D-phosphohexomutase alpha/beta/alpha" evidence="10">
    <location>
        <begin position="147"/>
        <end position="236"/>
    </location>
</feature>
<comment type="similarity">
    <text evidence="2 7">Belongs to the phosphohexose mutase family.</text>
</comment>
<dbReference type="InterPro" id="IPR005841">
    <property type="entry name" value="Alpha-D-phosphohexomutase_SF"/>
</dbReference>